<dbReference type="RefSeq" id="YP_008240945.1">
    <property type="nucleotide sequence ID" value="NC_021790.1"/>
</dbReference>
<keyword evidence="2" id="KW-1185">Reference proteome</keyword>
<proteinExistence type="predicted"/>
<dbReference type="EMBL" id="KC821619">
    <property type="protein sequence ID" value="AGO48478.1"/>
    <property type="molecule type" value="Genomic_DNA"/>
</dbReference>
<reference evidence="1 2" key="1">
    <citation type="journal article" date="2013" name="Proc. Natl. Acad. Sci. U.S.A.">
        <title>Twelve previously unknown phage genera are ubiquitous in global oceans.</title>
        <authorList>
            <person name="Holmfeldt K."/>
            <person name="Solonenko N."/>
            <person name="Shah M."/>
            <person name="Corrier K."/>
            <person name="Riemann L."/>
            <person name="Verberkmoes N.C."/>
            <person name="Sullivan M.B."/>
        </authorList>
    </citation>
    <scope>NUCLEOTIDE SEQUENCE [LARGE SCALE GENOMIC DNA]</scope>
    <source>
        <strain evidence="1">Phi18:1</strain>
    </source>
</reference>
<dbReference type="KEGG" id="vg:16797066"/>
<dbReference type="GeneID" id="16797066"/>
<reference evidence="2" key="2">
    <citation type="submission" date="2013-03" db="EMBL/GenBank/DDBJ databases">
        <title>The Cellulophaga phages: a novel, diverse, and globally ubiquitous model system.</title>
        <authorList>
            <person name="Holmfeldt K."/>
            <person name="Solonenko N."/>
            <person name="Shah M."/>
            <person name="Corrier K."/>
            <person name="Riemann L."/>
            <person name="VerBerkmoes N.C."/>
            <person name="Sullivan M.B."/>
        </authorList>
    </citation>
    <scope>NUCLEOTIDE SEQUENCE [LARGE SCALE GENOMIC DNA]</scope>
</reference>
<sequence length="46" mass="5170">MSKCENCGVNESRDKHTCPFQEDVNNDSDTLCNCCSDCTQDCCMEI</sequence>
<evidence type="ECO:0000313" key="1">
    <source>
        <dbReference type="EMBL" id="AGO48478.1"/>
    </source>
</evidence>
<organism evidence="1 2">
    <name type="scientific">Cellulophaga phage phi18:1</name>
    <dbReference type="NCBI Taxonomy" id="1327982"/>
    <lineage>
        <taxon>Viruses</taxon>
        <taxon>Duplodnaviria</taxon>
        <taxon>Heunggongvirae</taxon>
        <taxon>Uroviricota</taxon>
        <taxon>Caudoviricetes</taxon>
        <taxon>Helsingorvirus</taxon>
        <taxon>Helsingorvirus Cba181</taxon>
    </lineage>
</organism>
<gene>
    <name evidence="1" type="ORF">Phi18:1_gp31</name>
</gene>
<protein>
    <submittedName>
        <fullName evidence="1">Uncharacterized protein</fullName>
    </submittedName>
</protein>
<dbReference type="Proteomes" id="UP000014712">
    <property type="component" value="Segment"/>
</dbReference>
<name>S0A2Q0_9CAUD</name>
<evidence type="ECO:0000313" key="2">
    <source>
        <dbReference type="Proteomes" id="UP000014712"/>
    </source>
</evidence>
<accession>S0A2Q0</accession>